<evidence type="ECO:0000313" key="3">
    <source>
        <dbReference type="EMBL" id="BAF18996.1"/>
    </source>
</evidence>
<accession>Q69SQ6</accession>
<reference evidence="3" key="8">
    <citation type="submission" date="2012-08" db="EMBL/GenBank/DDBJ databases">
        <title>The Second Rice Annotation Project Meeting (RAP2).</title>
        <authorList>
            <consortium name="The Rice Annotation Project (RAP)"/>
        </authorList>
    </citation>
    <scope>NUCLEOTIDE SEQUENCE</scope>
</reference>
<sequence length="156" mass="16206">MNQGPCSFAMYKFSLFVLCTHQITLGGLSGRFTLLAYRPSRSGLSACTADVTCFFPRRLPLAGSSSPASPAALLPAAAAAASSPPTVNTNGPMGTSSSTASSGSSASTTSRMQGRDLGTLCRHWCATFAAACAARAEYCSSRLGSMMRCSRSARRR</sequence>
<dbReference type="EMBL" id="AP008212">
    <property type="protein sequence ID" value="BAF18996.1"/>
    <property type="molecule type" value="Genomic_DNA"/>
</dbReference>
<reference evidence="3" key="7">
    <citation type="submission" date="2012-08" db="EMBL/GenBank/DDBJ databases">
        <title>Oryza sativa nipponbare(GA3) genomic DNA, chromosome 6.</title>
        <authorList>
            <consortium name="IRGSP(International Rice Genome Sequencing Project)"/>
        </authorList>
    </citation>
    <scope>NUCLEOTIDE SEQUENCE</scope>
</reference>
<dbReference type="KEGG" id="dosa:Os06g0203000"/>
<evidence type="ECO:0000256" key="1">
    <source>
        <dbReference type="SAM" id="MobiDB-lite"/>
    </source>
</evidence>
<dbReference type="AlphaFoldDB" id="Q69SQ6"/>
<feature type="region of interest" description="Disordered" evidence="1">
    <location>
        <begin position="83"/>
        <end position="111"/>
    </location>
</feature>
<proteinExistence type="predicted"/>
<reference evidence="3" key="5">
    <citation type="journal article" date="2008" name="Nucleic Acids Res.">
        <title>The Rice Annotation Project Database (RAP-DB): 2008 update.</title>
        <authorList>
            <consortium name="The Rice Annotation Project (RAP)"/>
            <person name="Tanaka T."/>
            <person name="Antonio B.A."/>
            <person name="Kikuchi S."/>
            <person name="Matsumoto T."/>
            <person name="Nagamura Y."/>
            <person name="Numa H."/>
            <person name="Sakai H."/>
            <person name="Wu J."/>
            <person name="Itoh T."/>
            <person name="Sasaki T."/>
            <person name="Aono R."/>
            <person name="Fujii Y."/>
            <person name="Habara T."/>
            <person name="Harada E."/>
            <person name="Kanno M."/>
            <person name="Kawahara Y."/>
            <person name="Kawashima H."/>
            <person name="Kubooka H."/>
            <person name="Matsuya A."/>
            <person name="Nakaoka H."/>
            <person name="Saichi N."/>
            <person name="Sanbonmatsu R."/>
            <person name="Sato Y."/>
            <person name="Shinso Y."/>
            <person name="Suzuki M."/>
            <person name="Takeda J."/>
            <person name="Tanino M."/>
            <person name="Todokoro F."/>
            <person name="Yamaguchi K."/>
            <person name="Yamamoto N."/>
            <person name="Yamasaki C."/>
            <person name="Imanishi T."/>
            <person name="Okido T."/>
            <person name="Tada M."/>
            <person name="Ikeo K."/>
            <person name="Tateno Y."/>
            <person name="Gojobori T."/>
            <person name="Lin Y.C."/>
            <person name="Wei F.J."/>
            <person name="Hsing Y.I."/>
            <person name="Zhao Q."/>
            <person name="Han B."/>
            <person name="Kramer M.R."/>
            <person name="McCombie R.W."/>
            <person name="Lonsdale D."/>
            <person name="O'Donovan C.C."/>
            <person name="Whitfield E.J."/>
            <person name="Apweiler R."/>
            <person name="Koyanagi K.O."/>
            <person name="Khurana J.P."/>
            <person name="Raghuvanshi S."/>
            <person name="Singh N.K."/>
            <person name="Tyagi A.K."/>
            <person name="Haberer G."/>
            <person name="Fujisawa M."/>
            <person name="Hosokawa S."/>
            <person name="Ito Y."/>
            <person name="Ikawa H."/>
            <person name="Shibata M."/>
            <person name="Yamamoto M."/>
            <person name="Bruskiewich R.M."/>
            <person name="Hoen D.R."/>
            <person name="Bureau TE."/>
            <person name="Namiki N."/>
            <person name="Ohyanagi H."/>
            <person name="Sakai Y."/>
            <person name="Nobushima S."/>
            <person name="Sakata K."/>
            <person name="Barrero R.A."/>
            <person name="Sato Y."/>
            <person name="Souvorov A."/>
            <person name="Smith-White B."/>
            <person name="Tatusova T."/>
            <person name="An S."/>
            <person name="An G."/>
            <person name="OOta S."/>
            <person name="Fuks G."/>
            <person name="Messing J."/>
            <person name="Christie K.R."/>
            <person name="Lieberherr D."/>
            <person name="Kim H."/>
            <person name="Zuccolo A."/>
            <person name="Wing R.A."/>
            <person name="Nobuta K."/>
            <person name="Green P.J."/>
            <person name="Lu C."/>
            <person name="Meyers BC."/>
            <person name="Chaparro C."/>
            <person name="Piegu B."/>
            <person name="Panaud O."/>
            <person name="Echeverria M."/>
        </authorList>
    </citation>
    <scope>NUCLEOTIDE SEQUENCE</scope>
</reference>
<name>Q69SQ6_ORYSJ</name>
<feature type="compositionally biased region" description="Low complexity" evidence="1">
    <location>
        <begin position="94"/>
        <end position="110"/>
    </location>
</feature>
<dbReference type="EMBL" id="AP004991">
    <property type="protein sequence ID" value="BAD35979.1"/>
    <property type="molecule type" value="Genomic_DNA"/>
</dbReference>
<reference evidence="3" key="4">
    <citation type="journal article" date="2007" name="Genome Res.">
        <title>Curated Genome Annotation of Oryza sativa ssp. japonica and Comparative Genome Analysis with Arabidopsis thaliana.</title>
        <authorList>
            <consortium name="The Rice Annotation Project (RAP)"/>
            <person name="Itoh T."/>
            <person name="Tanaka T."/>
            <person name="Barrero R.A."/>
            <person name="Yamasaki C."/>
            <person name="Fujii Y."/>
            <person name="Hilton P.B."/>
            <person name="Antonio B.A."/>
            <person name="Aono H."/>
            <person name="Apweiler R."/>
            <person name="Bruskiewich R."/>
            <person name="Bureau T."/>
            <person name="Burr F."/>
            <person name="Costa de Oliveira A."/>
            <person name="Fuks G."/>
            <person name="Habara T."/>
            <person name="Haberer G."/>
            <person name="Han B."/>
            <person name="Harada E."/>
            <person name="Hiraki A.T."/>
            <person name="Hirochika H."/>
            <person name="Hoen D."/>
            <person name="Hokari H."/>
            <person name="Hosokawa S."/>
            <person name="Hsing Y."/>
            <person name="Ikawa H."/>
            <person name="Ikeo K."/>
            <person name="Imanishi T."/>
            <person name="Ito Y."/>
            <person name="Jaiswal P."/>
            <person name="Kanno M."/>
            <person name="Kawahara Y."/>
            <person name="Kawamura T."/>
            <person name="Kawashima H."/>
            <person name="Khurana J.P."/>
            <person name="Kikuchi S."/>
            <person name="Komatsu S."/>
            <person name="Koyanagi K.O."/>
            <person name="Kubooka H."/>
            <person name="Lieberherr D."/>
            <person name="Lin Y.C."/>
            <person name="Lonsdale D."/>
            <person name="Matsumoto T."/>
            <person name="Matsuya A."/>
            <person name="McCombie W.R."/>
            <person name="Messing J."/>
            <person name="Miyao A."/>
            <person name="Mulder N."/>
            <person name="Nagamura Y."/>
            <person name="Nam J."/>
            <person name="Namiki N."/>
            <person name="Numa H."/>
            <person name="Nurimoto S."/>
            <person name="O'donovan C."/>
            <person name="Ohyanagi H."/>
            <person name="Okido T."/>
            <person name="Oota S."/>
            <person name="Osato N."/>
            <person name="Palmer L.E."/>
            <person name="Quetier F."/>
            <person name="Raghuvanshi S."/>
            <person name="Saichi N."/>
            <person name="Sakai H."/>
            <person name="Sakai Y."/>
            <person name="Sakata K."/>
            <person name="Sakurai T."/>
            <person name="Sato F."/>
            <person name="Sato Y."/>
            <person name="Schoof H."/>
            <person name="Seki M."/>
            <person name="Shibata M."/>
            <person name="Shimizu Y."/>
            <person name="Shinozaki K."/>
            <person name="Shinso Y."/>
            <person name="Singh N.K."/>
            <person name="Smith-White B."/>
            <person name="Takeda J."/>
            <person name="Tanino M."/>
            <person name="Tatusova T."/>
            <person name="Thongjuea S."/>
            <person name="Todokoro F."/>
            <person name="Tsugane M."/>
            <person name="Tyagi A.K."/>
            <person name="Vanavichit A."/>
            <person name="Wang A."/>
            <person name="Wing R.A."/>
            <person name="Yamaguchi K."/>
            <person name="Yamamoto M."/>
            <person name="Yamamoto N."/>
            <person name="Yu Y."/>
            <person name="Zhang H."/>
            <person name="Zhao Q."/>
            <person name="Higo K."/>
            <person name="Burr B."/>
            <person name="Gojobori T."/>
            <person name="Sasaki T."/>
        </authorList>
    </citation>
    <scope>NUCLEOTIDE SEQUENCE</scope>
</reference>
<reference evidence="3 4" key="2">
    <citation type="journal article" date="2005" name="Nature">
        <title>The map-based sequence of the rice genome.</title>
        <authorList>
            <consortium name="International rice genome sequencing project (IRGSP)"/>
            <person name="Matsumoto T."/>
            <person name="Wu J."/>
            <person name="Kanamori H."/>
            <person name="Katayose Y."/>
            <person name="Fujisawa M."/>
            <person name="Namiki N."/>
            <person name="Mizuno H."/>
            <person name="Yamamoto K."/>
            <person name="Antonio B.A."/>
            <person name="Baba T."/>
            <person name="Sakata K."/>
            <person name="Nagamura Y."/>
            <person name="Aoki H."/>
            <person name="Arikawa K."/>
            <person name="Arita K."/>
            <person name="Bito T."/>
            <person name="Chiden Y."/>
            <person name="Fujitsuka N."/>
            <person name="Fukunaka R."/>
            <person name="Hamada M."/>
            <person name="Harada C."/>
            <person name="Hayashi A."/>
            <person name="Hijishita S."/>
            <person name="Honda M."/>
            <person name="Hosokawa S."/>
            <person name="Ichikawa Y."/>
            <person name="Idonuma A."/>
            <person name="Iijima M."/>
            <person name="Ikeda M."/>
            <person name="Ikeno M."/>
            <person name="Ito K."/>
            <person name="Ito S."/>
            <person name="Ito T."/>
            <person name="Ito Y."/>
            <person name="Ito Y."/>
            <person name="Iwabuchi A."/>
            <person name="Kamiya K."/>
            <person name="Karasawa W."/>
            <person name="Kurita K."/>
            <person name="Katagiri S."/>
            <person name="Kikuta A."/>
            <person name="Kobayashi H."/>
            <person name="Kobayashi N."/>
            <person name="Machita K."/>
            <person name="Maehara T."/>
            <person name="Masukawa M."/>
            <person name="Mizubayashi T."/>
            <person name="Mukai Y."/>
            <person name="Nagasaki H."/>
            <person name="Nagata Y."/>
            <person name="Naito S."/>
            <person name="Nakashima M."/>
            <person name="Nakama Y."/>
            <person name="Nakamichi Y."/>
            <person name="Nakamura M."/>
            <person name="Meguro A."/>
            <person name="Negishi M."/>
            <person name="Ohta I."/>
            <person name="Ohta T."/>
            <person name="Okamoto M."/>
            <person name="Ono N."/>
            <person name="Saji S."/>
            <person name="Sakaguchi M."/>
            <person name="Sakai K."/>
            <person name="Shibata M."/>
            <person name="Shimokawa T."/>
            <person name="Song J."/>
            <person name="Takazaki Y."/>
            <person name="Terasawa K."/>
            <person name="Tsugane M."/>
            <person name="Tsuji K."/>
            <person name="Ueda S."/>
            <person name="Waki K."/>
            <person name="Yamagata H."/>
            <person name="Yamamoto M."/>
            <person name="Yamamoto S."/>
            <person name="Yamane H."/>
            <person name="Yoshiki S."/>
            <person name="Yoshihara R."/>
            <person name="Yukawa K."/>
            <person name="Zhong H."/>
            <person name="Yano M."/>
            <person name="Yuan Q."/>
            <person name="Ouyang S."/>
            <person name="Liu J."/>
            <person name="Jones K.M."/>
            <person name="Gansberger K."/>
            <person name="Moffat K."/>
            <person name="Hill J."/>
            <person name="Bera J."/>
            <person name="Fadrosh D."/>
            <person name="Jin S."/>
            <person name="Johri S."/>
            <person name="Kim M."/>
            <person name="Overton L."/>
            <person name="Reardon M."/>
            <person name="Tsitrin T."/>
            <person name="Vuong H."/>
            <person name="Weaver B."/>
            <person name="Ciecko A."/>
            <person name="Tallon L."/>
            <person name="Jackson J."/>
            <person name="Pai G."/>
            <person name="Aken S.V."/>
            <person name="Utterback T."/>
            <person name="Reidmuller S."/>
            <person name="Feldblyum T."/>
            <person name="Hsiao J."/>
            <person name="Zismann V."/>
            <person name="Iobst S."/>
            <person name="de Vazeille A.R."/>
            <person name="Buell C.R."/>
            <person name="Ying K."/>
            <person name="Li Y."/>
            <person name="Lu T."/>
            <person name="Huang Y."/>
            <person name="Zhao Q."/>
            <person name="Feng Q."/>
            <person name="Zhang L."/>
            <person name="Zhu J."/>
            <person name="Weng Q."/>
            <person name="Mu J."/>
            <person name="Lu Y."/>
            <person name="Fan D."/>
            <person name="Liu Y."/>
            <person name="Guan J."/>
            <person name="Zhang Y."/>
            <person name="Yu S."/>
            <person name="Liu X."/>
            <person name="Zhang Y."/>
            <person name="Hong G."/>
            <person name="Han B."/>
            <person name="Choisne N."/>
            <person name="Demange N."/>
            <person name="Orjeda G."/>
            <person name="Samain S."/>
            <person name="Cattolico L."/>
            <person name="Pelletier E."/>
            <person name="Couloux A."/>
            <person name="Segurens B."/>
            <person name="Wincker P."/>
            <person name="D'Hont A."/>
            <person name="Scarpelli C."/>
            <person name="Weissenbach J."/>
            <person name="Salanoubat M."/>
            <person name="Quetier F."/>
            <person name="Yu Y."/>
            <person name="Kim H.R."/>
            <person name="Rambo T."/>
            <person name="Currie J."/>
            <person name="Collura K."/>
            <person name="Luo M."/>
            <person name="Yang T."/>
            <person name="Ammiraju J.S.S."/>
            <person name="Engler F."/>
            <person name="Soderlund C."/>
            <person name="Wing R.A."/>
            <person name="Palmer L.E."/>
            <person name="de la Bastide M."/>
            <person name="Spiegel L."/>
            <person name="Nascimento L."/>
            <person name="Zutavern T."/>
            <person name="O'Shaughnessy A."/>
            <person name="Dike S."/>
            <person name="Dedhia N."/>
            <person name="Preston R."/>
            <person name="Balija V."/>
            <person name="McCombie W.R."/>
            <person name="Chow T."/>
            <person name="Chen H."/>
            <person name="Chung M."/>
            <person name="Chen C."/>
            <person name="Shaw J."/>
            <person name="Wu H."/>
            <person name="Hsiao K."/>
            <person name="Chao Y."/>
            <person name="Chu M."/>
            <person name="Cheng C."/>
            <person name="Hour A."/>
            <person name="Lee P."/>
            <person name="Lin S."/>
            <person name="Lin Y."/>
            <person name="Liou J."/>
            <person name="Liu S."/>
            <person name="Hsing Y."/>
            <person name="Raghuvanshi S."/>
            <person name="Mohanty A."/>
            <person name="Bharti A.K."/>
            <person name="Gaur A."/>
            <person name="Gupta V."/>
            <person name="Kumar D."/>
            <person name="Ravi V."/>
            <person name="Vij S."/>
            <person name="Kapur A."/>
            <person name="Khurana P."/>
            <person name="Khurana P."/>
            <person name="Khurana J.P."/>
            <person name="Tyagi A.K."/>
            <person name="Gaikwad K."/>
            <person name="Singh A."/>
            <person name="Dalal V."/>
            <person name="Srivastava S."/>
            <person name="Dixit A."/>
            <person name="Pal A.K."/>
            <person name="Ghazi I.A."/>
            <person name="Yadav M."/>
            <person name="Pandit A."/>
            <person name="Bhargava A."/>
            <person name="Sureshbabu K."/>
            <person name="Batra K."/>
            <person name="Sharma T.R."/>
            <person name="Mohapatra T."/>
            <person name="Singh N.K."/>
            <person name="Messing J."/>
            <person name="Nelson A.B."/>
            <person name="Fuks G."/>
            <person name="Kavchok S."/>
            <person name="Keizer G."/>
            <person name="Linton E."/>
            <person name="Llaca V."/>
            <person name="Song R."/>
            <person name="Tanyolac B."/>
            <person name="Young S."/>
            <person name="Ho-Il K."/>
            <person name="Hahn J.H."/>
            <person name="Sangsakoo G."/>
            <person name="Vanavichit A."/>
            <person name="de Mattos Luiz.A.T."/>
            <person name="Zimmer P.D."/>
            <person name="Malone G."/>
            <person name="Dellagostin O."/>
            <person name="de Oliveira A.C."/>
            <person name="Bevan M."/>
            <person name="Bancroft I."/>
            <person name="Minx P."/>
            <person name="Cordum H."/>
            <person name="Wilson R."/>
            <person name="Cheng Z."/>
            <person name="Jin W."/>
            <person name="Jiang J."/>
            <person name="Leong S.A."/>
            <person name="Iwama H."/>
            <person name="Gojobori T."/>
            <person name="Itoh T."/>
            <person name="Niimura Y."/>
            <person name="Fujii Y."/>
            <person name="Habara T."/>
            <person name="Sakai H."/>
            <person name="Sato Y."/>
            <person name="Wilson G."/>
            <person name="Kumar K."/>
            <person name="McCouch S."/>
            <person name="Juretic N."/>
            <person name="Hoen D."/>
            <person name="Wright S."/>
            <person name="Bruskiewich R."/>
            <person name="Bureau T."/>
            <person name="Miyao A."/>
            <person name="Hirochika H."/>
            <person name="Nishikawa T."/>
            <person name="Kadowaki K."/>
            <person name="Sugiura M."/>
            <person name="Burr B."/>
            <person name="Sasaki T."/>
        </authorList>
    </citation>
    <scope>NUCLEOTIDE SEQUENCE [LARGE SCALE GENOMIC DNA]</scope>
    <source>
        <strain evidence="4">cv. Nipponbare</strain>
    </source>
</reference>
<evidence type="ECO:0000313" key="4">
    <source>
        <dbReference type="Proteomes" id="UP000000763"/>
    </source>
</evidence>
<dbReference type="Proteomes" id="UP000000763">
    <property type="component" value="Chromosome 6"/>
</dbReference>
<reference evidence="4" key="6">
    <citation type="journal article" date="2008" name="Nucleic Acids Res.">
        <title>The rice annotation project database (RAP-DB): 2008 update.</title>
        <authorList>
            <consortium name="The rice annotation project (RAP)"/>
        </authorList>
    </citation>
    <scope>GENOME REANNOTATION</scope>
    <source>
        <strain evidence="4">cv. Nipponbare</strain>
    </source>
</reference>
<evidence type="ECO:0000313" key="2">
    <source>
        <dbReference type="EMBL" id="BAD35979.1"/>
    </source>
</evidence>
<reference evidence="3" key="3">
    <citation type="journal article" date="2006" name="Nucleic Acids Res.">
        <title>The Rice Annotation Project Database (RAP-DB): hub for Oryza sativa ssp. japonica genome information.</title>
        <authorList>
            <person name="Ohyanagi H."/>
            <person name="Tanaka T."/>
            <person name="Sakai H."/>
            <person name="Shigemoto Y."/>
            <person name="Yamaguchi K."/>
            <person name="Habara T."/>
            <person name="Fujii Y."/>
            <person name="Antonio B.A."/>
            <person name="Nagamura Y."/>
            <person name="Imanishi T."/>
            <person name="Ikeo K."/>
            <person name="Itoh T."/>
            <person name="Gojobori T."/>
            <person name="Sasaki T."/>
        </authorList>
    </citation>
    <scope>NUCLEOTIDE SEQUENCE</scope>
</reference>
<reference evidence="2" key="1">
    <citation type="submission" date="2002-03" db="EMBL/GenBank/DDBJ databases">
        <title>Oryza sativa nipponbare(GA3) genomic DNA, chromosome 6, BAC clone:OSJNBa0016O19.</title>
        <authorList>
            <person name="Sasaki T."/>
            <person name="Matsumoto T."/>
            <person name="Yamamoto K."/>
        </authorList>
    </citation>
    <scope>NUCLEOTIDE SEQUENCE</scope>
</reference>
<gene>
    <name evidence="3" type="ordered locus">Os06g0203000</name>
    <name evidence="2" type="ORF">OSJNBa0016O19.25</name>
</gene>
<protein>
    <submittedName>
        <fullName evidence="3">Os06g0203000 protein</fullName>
    </submittedName>
</protein>
<organism evidence="2 4">
    <name type="scientific">Oryza sativa subsp. japonica</name>
    <name type="common">Rice</name>
    <dbReference type="NCBI Taxonomy" id="39947"/>
    <lineage>
        <taxon>Eukaryota</taxon>
        <taxon>Viridiplantae</taxon>
        <taxon>Streptophyta</taxon>
        <taxon>Embryophyta</taxon>
        <taxon>Tracheophyta</taxon>
        <taxon>Spermatophyta</taxon>
        <taxon>Magnoliopsida</taxon>
        <taxon>Liliopsida</taxon>
        <taxon>Poales</taxon>
        <taxon>Poaceae</taxon>
        <taxon>BOP clade</taxon>
        <taxon>Oryzoideae</taxon>
        <taxon>Oryzeae</taxon>
        <taxon>Oryzinae</taxon>
        <taxon>Oryza</taxon>
        <taxon>Oryza sativa</taxon>
    </lineage>
</organism>